<dbReference type="STRING" id="1131935.PDENDC454_21654"/>
<name>H3SL96_9BACL</name>
<accession>H3SL96</accession>
<dbReference type="EMBL" id="AHKH01000082">
    <property type="protein sequence ID" value="EHQ60156.1"/>
    <property type="molecule type" value="Genomic_DNA"/>
</dbReference>
<protein>
    <recommendedName>
        <fullName evidence="3">Extracellular solute-binding protein</fullName>
    </recommendedName>
</protein>
<proteinExistence type="predicted"/>
<dbReference type="RefSeq" id="WP_006678821.1">
    <property type="nucleotide sequence ID" value="NZ_AHKH01000082.1"/>
</dbReference>
<reference evidence="1 2" key="1">
    <citation type="journal article" date="2012" name="J. Bacteriol.">
        <title>Genome Sequence of the Pattern-Forming Social Bacterium Paenibacillus dendritiformis C454 Chiral Morphotype.</title>
        <authorList>
            <person name="Sirota-Madi A."/>
            <person name="Olender T."/>
            <person name="Helman Y."/>
            <person name="Brainis I."/>
            <person name="Finkelshtein A."/>
            <person name="Roth D."/>
            <person name="Hagai E."/>
            <person name="Leshkowitz D."/>
            <person name="Brodsky L."/>
            <person name="Galatenko V."/>
            <person name="Nikolaev V."/>
            <person name="Gutnick D.L."/>
            <person name="Lancet D."/>
            <person name="Ben-Jacob E."/>
        </authorList>
    </citation>
    <scope>NUCLEOTIDE SEQUENCE [LARGE SCALE GENOMIC DNA]</scope>
    <source>
        <strain evidence="1 2">C454</strain>
    </source>
</reference>
<dbReference type="Proteomes" id="UP000003900">
    <property type="component" value="Unassembled WGS sequence"/>
</dbReference>
<dbReference type="SUPFAM" id="SSF53850">
    <property type="entry name" value="Periplasmic binding protein-like II"/>
    <property type="match status" value="1"/>
</dbReference>
<dbReference type="Pfam" id="PF01547">
    <property type="entry name" value="SBP_bac_1"/>
    <property type="match status" value="1"/>
</dbReference>
<evidence type="ECO:0000313" key="1">
    <source>
        <dbReference type="EMBL" id="EHQ60156.1"/>
    </source>
</evidence>
<organism evidence="1 2">
    <name type="scientific">Paenibacillus dendritiformis C454</name>
    <dbReference type="NCBI Taxonomy" id="1131935"/>
    <lineage>
        <taxon>Bacteria</taxon>
        <taxon>Bacillati</taxon>
        <taxon>Bacillota</taxon>
        <taxon>Bacilli</taxon>
        <taxon>Bacillales</taxon>
        <taxon>Paenibacillaceae</taxon>
        <taxon>Paenibacillus</taxon>
    </lineage>
</organism>
<evidence type="ECO:0000313" key="2">
    <source>
        <dbReference type="Proteomes" id="UP000003900"/>
    </source>
</evidence>
<comment type="caution">
    <text evidence="1">The sequence shown here is derived from an EMBL/GenBank/DDBJ whole genome shotgun (WGS) entry which is preliminary data.</text>
</comment>
<dbReference type="AlphaFoldDB" id="H3SL96"/>
<dbReference type="InterPro" id="IPR006059">
    <property type="entry name" value="SBP"/>
</dbReference>
<gene>
    <name evidence="1" type="ORF">PDENDC454_21654</name>
</gene>
<evidence type="ECO:0008006" key="3">
    <source>
        <dbReference type="Google" id="ProtNLM"/>
    </source>
</evidence>
<keyword evidence="2" id="KW-1185">Reference proteome</keyword>
<dbReference type="OrthoDB" id="9808332at2"/>
<dbReference type="Gene3D" id="3.40.190.10">
    <property type="entry name" value="Periplasmic binding protein-like II"/>
    <property type="match status" value="1"/>
</dbReference>
<dbReference type="InterPro" id="IPR050490">
    <property type="entry name" value="Bact_solute-bd_prot1"/>
</dbReference>
<dbReference type="PANTHER" id="PTHR43649">
    <property type="entry name" value="ARABINOSE-BINDING PROTEIN-RELATED"/>
    <property type="match status" value="1"/>
</dbReference>
<sequence length="466" mass="53018">MTLLVITAAMLSGCFGEKPVLEELGADGAGTLKVVYADEKSFYSRYGNAFQVKYPGIEIEVVSWGEMHRELRDKDDADMKAERLEFLRKHNPDVVIVSLDEMGEMAQEGKLYNLDAVIAQEKFDLEGYMPGLIDMIRGKGSGSLYGLAPEFSTSAIYYNADLFREHHIDPPRHQMTWEELLELSSRFKGLGSRENQIAGYYERHGKPDQLLLRMADAYALRLFDAKGEKLMFETDGWKRAMKLAADSIRNQSAYMQPPIEDEQGNLLWGSDSLFFQGKAAMIMEETWFMSDLKHRPAWDKEAKSFDWGIVTAPVDPASPDSSPYVRLHQVFAIAADSPNKRAAWELVKFVNGPDRAKANSRKTKETLPTRIHLVEEIEGKSLEAFYLLRPRAQSKSIWDNFFNIGIPHEFFWEFRTILSREMEAVIGKMKTVEEAAAAVQAEGDAVLRKIREEEKARRLTTEDSSQ</sequence>
<dbReference type="PATRIC" id="fig|1131935.3.peg.4509"/>